<protein>
    <submittedName>
        <fullName evidence="4">TerB N-terminal domain-containing protein</fullName>
    </submittedName>
</protein>
<dbReference type="EMBL" id="CP146072">
    <property type="protein sequence ID" value="WWR36170.1"/>
    <property type="molecule type" value="Genomic_DNA"/>
</dbReference>
<feature type="domain" description="TerB N-terminal" evidence="2">
    <location>
        <begin position="55"/>
        <end position="261"/>
    </location>
</feature>
<feature type="domain" description="Co-chaperone DjlA N-terminal" evidence="1">
    <location>
        <begin position="466"/>
        <end position="568"/>
    </location>
</feature>
<proteinExistence type="predicted"/>
<name>A0ABZ2GZW3_9PSED</name>
<dbReference type="Pfam" id="PF05099">
    <property type="entry name" value="TerB"/>
    <property type="match status" value="1"/>
</dbReference>
<dbReference type="Pfam" id="PF13208">
    <property type="entry name" value="TerB_N"/>
    <property type="match status" value="1"/>
</dbReference>
<dbReference type="Gene3D" id="1.10.3680.10">
    <property type="entry name" value="TerB-like"/>
    <property type="match status" value="1"/>
</dbReference>
<dbReference type="InterPro" id="IPR028932">
    <property type="entry name" value="TerB-C"/>
</dbReference>
<reference evidence="5" key="1">
    <citation type="submission" date="2024-02" db="EMBL/GenBank/DDBJ databases">
        <title>Exploring bacterial hosts of class 1 integrons in salad vegetable microbiomes with epicPCR.</title>
        <authorList>
            <person name="Qi Q."/>
            <person name="Ghaly T.M."/>
            <person name="Gillings M.R."/>
            <person name="Tetu S.G."/>
        </authorList>
    </citation>
    <scope>NUCLEOTIDE SEQUENCE [LARGE SCALE GENOMIC DNA]</scope>
    <source>
        <strain evidence="5">S2-2023-2</strain>
    </source>
</reference>
<dbReference type="InterPro" id="IPR007791">
    <property type="entry name" value="DjlA_N"/>
</dbReference>
<dbReference type="InterPro" id="IPR029024">
    <property type="entry name" value="TerB-like"/>
</dbReference>
<dbReference type="InterPro" id="IPR025266">
    <property type="entry name" value="TerB_N"/>
</dbReference>
<dbReference type="CDD" id="cd07176">
    <property type="entry name" value="terB"/>
    <property type="match status" value="1"/>
</dbReference>
<evidence type="ECO:0000259" key="3">
    <source>
        <dbReference type="Pfam" id="PF15615"/>
    </source>
</evidence>
<dbReference type="RefSeq" id="WP_095026507.1">
    <property type="nucleotide sequence ID" value="NZ_CP146072.1"/>
</dbReference>
<dbReference type="Proteomes" id="UP001369248">
    <property type="component" value="Chromosome"/>
</dbReference>
<organism evidence="4 5">
    <name type="scientific">Pseudomonas bubulae</name>
    <dbReference type="NCBI Taxonomy" id="2316085"/>
    <lineage>
        <taxon>Bacteria</taxon>
        <taxon>Pseudomonadati</taxon>
        <taxon>Pseudomonadota</taxon>
        <taxon>Gammaproteobacteria</taxon>
        <taxon>Pseudomonadales</taxon>
        <taxon>Pseudomonadaceae</taxon>
        <taxon>Pseudomonas</taxon>
    </lineage>
</organism>
<accession>A0ABZ2GZW3</accession>
<keyword evidence="5" id="KW-1185">Reference proteome</keyword>
<evidence type="ECO:0000313" key="5">
    <source>
        <dbReference type="Proteomes" id="UP001369248"/>
    </source>
</evidence>
<sequence length="732" mass="80377">MASTSSSDFFTINLGTRPDKAFRIPPPPIQEAQDCSIQLPPGLAGPNVAARWLKKGQTLSVGKFLIPGGLIYTTLCVDPCAGLYEPSLINTLLKLSSDEVDSSLSLMTYWPDYKSISAQARRGYVQWLAGGRCDPRADIGYVFLFFYGLERRALIDAGEDQDAIADLSDIVEEVERLLGIYGSNSSLRGYAEGFLDYLCSSSIDDNLYLKPPAVTTAIRSSMSIGLRAGLGQMAMHQHPVNAQWAIAWALSDPDIIRRTPATRCPDLLSKLFITEYERIYPQGILLSHNKTRLKHAYRAASRVVGAAVISMGDIPDVSASALNRKKLQFLLDRCSSDLDAYSRFIGRYPDHTQKLEGLLQLPVSLWPATLRDELESLKARIEDDLEVMTFTELGKRFNSNGVLSRPLLMAMARALESLQIGMEPDVLAGSRMPKPDDCIALFVTQPDDGVLRATPAFNAACLTLDLASAVTVADGEISAEEVSLLLSQIDAWQHLSIAQRKRLKAHLGIQLHQPPTLASLKSRLEPLSITEKETIAHFLASLAQADGSVSCEEVKLLERIYKTLQLDPMTLYGNLHVATAPRAFSEHFGVPLTTPVLESMPEVGGIALNLDRIALLQRETEAVSALLAKVFIEDSALEPEPEPTALVIEVQADAVAIIPGLEGEHLAFLRLLLSRPQWSRSELQDTASDMDLMLDGALEHINELAFEHFDMPVTEGEEPVEINPEILEKLAL</sequence>
<evidence type="ECO:0000313" key="4">
    <source>
        <dbReference type="EMBL" id="WWR36170.1"/>
    </source>
</evidence>
<evidence type="ECO:0000259" key="2">
    <source>
        <dbReference type="Pfam" id="PF13208"/>
    </source>
</evidence>
<dbReference type="Pfam" id="PF15615">
    <property type="entry name" value="TerB_C"/>
    <property type="match status" value="1"/>
</dbReference>
<evidence type="ECO:0000259" key="1">
    <source>
        <dbReference type="Pfam" id="PF05099"/>
    </source>
</evidence>
<gene>
    <name evidence="4" type="ORF">V6B39_14315</name>
</gene>
<dbReference type="SUPFAM" id="SSF158682">
    <property type="entry name" value="TerB-like"/>
    <property type="match status" value="1"/>
</dbReference>
<dbReference type="GeneID" id="89544440"/>
<feature type="domain" description="TerB-C" evidence="3">
    <location>
        <begin position="605"/>
        <end position="730"/>
    </location>
</feature>